<accession>A0B7H7</accession>
<dbReference type="STRING" id="349307.Mthe_0863"/>
<keyword evidence="1" id="KW-1133">Transmembrane helix</keyword>
<sequence length="262" mass="29292">MITSLSWMEYVIRINDSAGESEPEPVSLRLPPGGSDEIRLRVVNLGEPTNLIVKTNHSINRYLKPEKTNHYIVLEESIPISVRMPETGEIVSGELLLVTDTTTKKIPVTLEADGIPRDDSKEEDLMEYSSHDGYGERYNAEAGQPIFCSSSEDPRDGYSDEYDAEVDDDRSDAGYYKSDRYYRHDSWIGPRESESIERYEPVPGCGIYCIDLIPGAMILAATIILMVLTFHTRTLPLFPGALATSMMIVSLIIYGTATLLRS</sequence>
<dbReference type="EMBL" id="CP000477">
    <property type="protein sequence ID" value="ABK14651.1"/>
    <property type="molecule type" value="Genomic_DNA"/>
</dbReference>
<keyword evidence="1" id="KW-0472">Membrane</keyword>
<proteinExistence type="predicted"/>
<keyword evidence="3" id="KW-1185">Reference proteome</keyword>
<keyword evidence="1" id="KW-0812">Transmembrane</keyword>
<gene>
    <name evidence="2" type="ordered locus">Mthe_0863</name>
</gene>
<feature type="transmembrane region" description="Helical" evidence="1">
    <location>
        <begin position="237"/>
        <end position="260"/>
    </location>
</feature>
<evidence type="ECO:0000256" key="1">
    <source>
        <dbReference type="SAM" id="Phobius"/>
    </source>
</evidence>
<reference evidence="2 3" key="1">
    <citation type="submission" date="2006-10" db="EMBL/GenBank/DDBJ databases">
        <title>Complete sequence of Methanosaeta thermophila PT.</title>
        <authorList>
            <consortium name="US DOE Joint Genome Institute"/>
            <person name="Copeland A."/>
            <person name="Lucas S."/>
            <person name="Lapidus A."/>
            <person name="Barry K."/>
            <person name="Detter J.C."/>
            <person name="Glavina del Rio T."/>
            <person name="Hammon N."/>
            <person name="Israni S."/>
            <person name="Pitluck S."/>
            <person name="Chain P."/>
            <person name="Malfatti S."/>
            <person name="Shin M."/>
            <person name="Vergez L."/>
            <person name="Schmutz J."/>
            <person name="Larimer F."/>
            <person name="Land M."/>
            <person name="Hauser L."/>
            <person name="Kyrpides N."/>
            <person name="Kim E."/>
            <person name="Smith K.S."/>
            <person name="Ingram-Smith C."/>
            <person name="Richardson P."/>
        </authorList>
    </citation>
    <scope>NUCLEOTIDE SEQUENCE [LARGE SCALE GENOMIC DNA]</scope>
    <source>
        <strain evidence="3">DSM 6194 / JCM 14653 / NBRC 101360 / PT</strain>
    </source>
</reference>
<evidence type="ECO:0000313" key="3">
    <source>
        <dbReference type="Proteomes" id="UP000000674"/>
    </source>
</evidence>
<protein>
    <submittedName>
        <fullName evidence="2">Uncharacterized protein</fullName>
    </submittedName>
</protein>
<dbReference type="HOGENOM" id="CLU_1060134_0_0_2"/>
<evidence type="ECO:0000313" key="2">
    <source>
        <dbReference type="EMBL" id="ABK14651.1"/>
    </source>
</evidence>
<dbReference type="Proteomes" id="UP000000674">
    <property type="component" value="Chromosome"/>
</dbReference>
<organism evidence="2 3">
    <name type="scientific">Methanothrix thermoacetophila (strain DSM 6194 / JCM 14653 / NBRC 101360 / PT)</name>
    <name type="common">Methanosaeta thermophila</name>
    <dbReference type="NCBI Taxonomy" id="349307"/>
    <lineage>
        <taxon>Archaea</taxon>
        <taxon>Methanobacteriati</taxon>
        <taxon>Methanobacteriota</taxon>
        <taxon>Stenosarchaea group</taxon>
        <taxon>Methanomicrobia</taxon>
        <taxon>Methanotrichales</taxon>
        <taxon>Methanotrichaceae</taxon>
        <taxon>Methanothrix</taxon>
    </lineage>
</organism>
<dbReference type="KEGG" id="mtp:Mthe_0863"/>
<feature type="transmembrane region" description="Helical" evidence="1">
    <location>
        <begin position="205"/>
        <end position="231"/>
    </location>
</feature>
<name>A0B7H7_METTP</name>
<dbReference type="AlphaFoldDB" id="A0B7H7"/>